<dbReference type="InterPro" id="IPR001279">
    <property type="entry name" value="Metallo-B-lactamas"/>
</dbReference>
<dbReference type="Pfam" id="PF00753">
    <property type="entry name" value="Lactamase_B"/>
    <property type="match status" value="1"/>
</dbReference>
<dbReference type="InterPro" id="IPR036866">
    <property type="entry name" value="RibonucZ/Hydroxyglut_hydro"/>
</dbReference>
<gene>
    <name evidence="3" type="ORF">CEY15_02875</name>
</gene>
<evidence type="ECO:0000313" key="4">
    <source>
        <dbReference type="Proteomes" id="UP000218810"/>
    </source>
</evidence>
<organism evidence="3 4">
    <name type="scientific">Dietzia natronolimnaea</name>
    <dbReference type="NCBI Taxonomy" id="161920"/>
    <lineage>
        <taxon>Bacteria</taxon>
        <taxon>Bacillati</taxon>
        <taxon>Actinomycetota</taxon>
        <taxon>Actinomycetes</taxon>
        <taxon>Mycobacteriales</taxon>
        <taxon>Dietziaceae</taxon>
        <taxon>Dietzia</taxon>
    </lineage>
</organism>
<dbReference type="RefSeq" id="WP_095717220.1">
    <property type="nucleotide sequence ID" value="NZ_JBNQFY010000005.1"/>
</dbReference>
<evidence type="ECO:0000259" key="2">
    <source>
        <dbReference type="SMART" id="SM00849"/>
    </source>
</evidence>
<dbReference type="SMART" id="SM00849">
    <property type="entry name" value="Lactamase_B"/>
    <property type="match status" value="1"/>
</dbReference>
<name>A0A2A2WT76_9ACTN</name>
<feature type="region of interest" description="Disordered" evidence="1">
    <location>
        <begin position="212"/>
        <end position="233"/>
    </location>
</feature>
<keyword evidence="4" id="KW-1185">Reference proteome</keyword>
<dbReference type="OrthoDB" id="2971563at2"/>
<keyword evidence="3" id="KW-0378">Hydrolase</keyword>
<evidence type="ECO:0000256" key="1">
    <source>
        <dbReference type="SAM" id="MobiDB-lite"/>
    </source>
</evidence>
<dbReference type="Gene3D" id="3.60.15.10">
    <property type="entry name" value="Ribonuclease Z/Hydroxyacylglutathione hydrolase-like"/>
    <property type="match status" value="1"/>
</dbReference>
<feature type="domain" description="Metallo-beta-lactamase" evidence="2">
    <location>
        <begin position="47"/>
        <end position="212"/>
    </location>
</feature>
<accession>A0A2A2WT76</accession>
<dbReference type="PANTHER" id="PTHR46233">
    <property type="entry name" value="HYDROXYACYLGLUTATHIONE HYDROLASE GLOC"/>
    <property type="match status" value="1"/>
</dbReference>
<dbReference type="GO" id="GO:0016787">
    <property type="term" value="F:hydrolase activity"/>
    <property type="evidence" value="ECO:0007669"/>
    <property type="project" value="UniProtKB-KW"/>
</dbReference>
<protein>
    <submittedName>
        <fullName evidence="3">Zn-dependent hydrolase</fullName>
    </submittedName>
</protein>
<dbReference type="CDD" id="cd06262">
    <property type="entry name" value="metallo-hydrolase-like_MBL-fold"/>
    <property type="match status" value="1"/>
</dbReference>
<dbReference type="AlphaFoldDB" id="A0A2A2WT76"/>
<dbReference type="PANTHER" id="PTHR46233:SF1">
    <property type="entry name" value="CONSERVED PROTEIN"/>
    <property type="match status" value="1"/>
</dbReference>
<dbReference type="Proteomes" id="UP000218810">
    <property type="component" value="Unassembled WGS sequence"/>
</dbReference>
<dbReference type="EMBL" id="NTGA01000005">
    <property type="protein sequence ID" value="PAY24412.1"/>
    <property type="molecule type" value="Genomic_DNA"/>
</dbReference>
<comment type="caution">
    <text evidence="3">The sequence shown here is derived from an EMBL/GenBank/DDBJ whole genome shotgun (WGS) entry which is preliminary data.</text>
</comment>
<sequence>MSNPTESVPEHITLTEGYSGRLGGRLTGERWTVGPARLSKISVGEMDNNVYVIESVSTGAALLVDAANDAPQLIAHLQAHAPGVREVVTTHLHADHWIGLSETVEALGLTTIASPGDAGDIHVPTDRHVSHGDELVVGDLRLGVIGLRGHTPDGIGLLLRTEEGTHLFPGDSLFPGGPGKTGTREQFDTLMDDLESRVFAVLEDDVVVHPGHGDDTTLGAERPNLGTWRERGW</sequence>
<dbReference type="SUPFAM" id="SSF56281">
    <property type="entry name" value="Metallo-hydrolase/oxidoreductase"/>
    <property type="match status" value="1"/>
</dbReference>
<dbReference type="InterPro" id="IPR051453">
    <property type="entry name" value="MBL_Glyoxalase_II"/>
</dbReference>
<evidence type="ECO:0000313" key="3">
    <source>
        <dbReference type="EMBL" id="PAY24412.1"/>
    </source>
</evidence>
<reference evidence="4" key="1">
    <citation type="submission" date="2017-09" db="EMBL/GenBank/DDBJ databases">
        <authorList>
            <person name="Zhang Y."/>
            <person name="Huang X."/>
            <person name="Liu J."/>
            <person name="Lu L."/>
            <person name="Peng K."/>
        </authorList>
    </citation>
    <scope>NUCLEOTIDE SEQUENCE [LARGE SCALE GENOMIC DNA]</scope>
    <source>
        <strain evidence="4">S-XJ-1</strain>
    </source>
</reference>
<proteinExistence type="predicted"/>